<keyword evidence="5 14" id="KW-1003">Cell membrane</keyword>
<evidence type="ECO:0000256" key="14">
    <source>
        <dbReference type="HAMAP-Rule" id="MF_01006"/>
    </source>
</evidence>
<comment type="catalytic activity">
    <reaction evidence="13 14">
        <text>di-trans,octa-cis-undecaprenyl diphosphate + H2O = di-trans,octa-cis-undecaprenyl phosphate + phosphate + H(+)</text>
        <dbReference type="Rhea" id="RHEA:28094"/>
        <dbReference type="ChEBI" id="CHEBI:15377"/>
        <dbReference type="ChEBI" id="CHEBI:15378"/>
        <dbReference type="ChEBI" id="CHEBI:43474"/>
        <dbReference type="ChEBI" id="CHEBI:58405"/>
        <dbReference type="ChEBI" id="CHEBI:60392"/>
        <dbReference type="EC" id="3.6.1.27"/>
    </reaction>
</comment>
<evidence type="ECO:0000256" key="6">
    <source>
        <dbReference type="ARBA" id="ARBA00022692"/>
    </source>
</evidence>
<keyword evidence="14" id="KW-0961">Cell wall biogenesis/degradation</keyword>
<dbReference type="GO" id="GO:0008360">
    <property type="term" value="P:regulation of cell shape"/>
    <property type="evidence" value="ECO:0007669"/>
    <property type="project" value="UniProtKB-KW"/>
</dbReference>
<gene>
    <name evidence="14" type="primary">uppP</name>
    <name evidence="15" type="ORF">DNFV4_01356</name>
</gene>
<dbReference type="NCBIfam" id="NF001390">
    <property type="entry name" value="PRK00281.1-4"/>
    <property type="match status" value="1"/>
</dbReference>
<evidence type="ECO:0000256" key="1">
    <source>
        <dbReference type="ARBA" id="ARBA00004651"/>
    </source>
</evidence>
<feature type="transmembrane region" description="Helical" evidence="14">
    <location>
        <begin position="213"/>
        <end position="231"/>
    </location>
</feature>
<evidence type="ECO:0000313" key="16">
    <source>
        <dbReference type="Proteomes" id="UP001179121"/>
    </source>
</evidence>
<dbReference type="Pfam" id="PF02673">
    <property type="entry name" value="BacA"/>
    <property type="match status" value="1"/>
</dbReference>
<sequence>MNEWGPELAVLLGLVEGLTEYLPVSSTGHLILVGHAVGFTGEVASSVEISIQLGAILAVIVYEWDKIKTLAGRAYRDQIGFRHMAAERAHSSWTLLLQESFRLHPSLWFIVGIGLAFLPAALVGVLAHGWIKAHLFTPDTVALSSIAGGLVILAVEAMKDRPRIKELPQVTLSHAWWIGLAQCASLIPGMSRSGSTIVGGLLVGLDRKVATEYSFFLALPTLVAATLYQFLKSHALMSQADLLALGIGLVVSFLTAWAVIALFMGFVKRHTLRAFAYYRMALGALVLYVFAG</sequence>
<dbReference type="AlphaFoldDB" id="A0AA86MXX1"/>
<dbReference type="GO" id="GO:0005886">
    <property type="term" value="C:plasma membrane"/>
    <property type="evidence" value="ECO:0007669"/>
    <property type="project" value="UniProtKB-SubCell"/>
</dbReference>
<feature type="transmembrane region" description="Helical" evidence="14">
    <location>
        <begin position="274"/>
        <end position="291"/>
    </location>
</feature>
<organism evidence="15 16">
    <name type="scientific">Nitrospira tepida</name>
    <dbReference type="NCBI Taxonomy" id="2973512"/>
    <lineage>
        <taxon>Bacteria</taxon>
        <taxon>Pseudomonadati</taxon>
        <taxon>Nitrospirota</taxon>
        <taxon>Nitrospiria</taxon>
        <taxon>Nitrospirales</taxon>
        <taxon>Nitrospiraceae</taxon>
        <taxon>Nitrospira</taxon>
    </lineage>
</organism>
<dbReference type="PANTHER" id="PTHR30622">
    <property type="entry name" value="UNDECAPRENYL-DIPHOSPHATASE"/>
    <property type="match status" value="1"/>
</dbReference>
<dbReference type="HAMAP" id="MF_01006">
    <property type="entry name" value="Undec_diphosphatase"/>
    <property type="match status" value="1"/>
</dbReference>
<feature type="transmembrane region" description="Helical" evidence="14">
    <location>
        <begin position="136"/>
        <end position="155"/>
    </location>
</feature>
<accession>A0AA86MXX1</accession>
<keyword evidence="9 14" id="KW-0472">Membrane</keyword>
<keyword evidence="6 14" id="KW-0812">Transmembrane</keyword>
<keyword evidence="10 14" id="KW-0046">Antibiotic resistance</keyword>
<keyword evidence="14" id="KW-0133">Cell shape</keyword>
<evidence type="ECO:0000256" key="7">
    <source>
        <dbReference type="ARBA" id="ARBA00022801"/>
    </source>
</evidence>
<evidence type="ECO:0000256" key="9">
    <source>
        <dbReference type="ARBA" id="ARBA00023136"/>
    </source>
</evidence>
<dbReference type="RefSeq" id="WP_289267893.1">
    <property type="nucleotide sequence ID" value="NZ_OX365700.1"/>
</dbReference>
<dbReference type="GO" id="GO:0050380">
    <property type="term" value="F:undecaprenyl-diphosphatase activity"/>
    <property type="evidence" value="ECO:0007669"/>
    <property type="project" value="UniProtKB-UniRule"/>
</dbReference>
<dbReference type="GO" id="GO:0071555">
    <property type="term" value="P:cell wall organization"/>
    <property type="evidence" value="ECO:0007669"/>
    <property type="project" value="UniProtKB-KW"/>
</dbReference>
<evidence type="ECO:0000256" key="11">
    <source>
        <dbReference type="ARBA" id="ARBA00032707"/>
    </source>
</evidence>
<comment type="similarity">
    <text evidence="2 14">Belongs to the UppP family.</text>
</comment>
<dbReference type="GO" id="GO:0046677">
    <property type="term" value="P:response to antibiotic"/>
    <property type="evidence" value="ECO:0007669"/>
    <property type="project" value="UniProtKB-UniRule"/>
</dbReference>
<evidence type="ECO:0000313" key="15">
    <source>
        <dbReference type="EMBL" id="CAI4030924.1"/>
    </source>
</evidence>
<name>A0AA86MXX1_9BACT</name>
<dbReference type="KEGG" id="nti:DNFV4_01356"/>
<protein>
    <recommendedName>
        <fullName evidence="4 14">Undecaprenyl-diphosphatase</fullName>
        <ecNumber evidence="3 14">3.6.1.27</ecNumber>
    </recommendedName>
    <alternativeName>
        <fullName evidence="12 14">Bacitracin resistance protein</fullName>
    </alternativeName>
    <alternativeName>
        <fullName evidence="11 14">Undecaprenyl pyrophosphate phosphatase</fullName>
    </alternativeName>
</protein>
<evidence type="ECO:0000256" key="2">
    <source>
        <dbReference type="ARBA" id="ARBA00010621"/>
    </source>
</evidence>
<dbReference type="InterPro" id="IPR003824">
    <property type="entry name" value="UppP"/>
</dbReference>
<evidence type="ECO:0000256" key="13">
    <source>
        <dbReference type="ARBA" id="ARBA00047594"/>
    </source>
</evidence>
<evidence type="ECO:0000256" key="8">
    <source>
        <dbReference type="ARBA" id="ARBA00022989"/>
    </source>
</evidence>
<reference evidence="15" key="1">
    <citation type="submission" date="2022-10" db="EMBL/GenBank/DDBJ databases">
        <authorList>
            <person name="Koch H."/>
        </authorList>
    </citation>
    <scope>NUCLEOTIDE SEQUENCE</scope>
    <source>
        <strain evidence="15">DNF</strain>
    </source>
</reference>
<evidence type="ECO:0000256" key="5">
    <source>
        <dbReference type="ARBA" id="ARBA00022475"/>
    </source>
</evidence>
<keyword evidence="7 14" id="KW-0378">Hydrolase</keyword>
<dbReference type="EC" id="3.6.1.27" evidence="3 14"/>
<dbReference type="Proteomes" id="UP001179121">
    <property type="component" value="Chromosome"/>
</dbReference>
<evidence type="ECO:0000256" key="3">
    <source>
        <dbReference type="ARBA" id="ARBA00012374"/>
    </source>
</evidence>
<comment type="subcellular location">
    <subcellularLocation>
        <location evidence="1 14">Cell membrane</location>
        <topology evidence="1 14">Multi-pass membrane protein</topology>
    </subcellularLocation>
</comment>
<feature type="transmembrane region" description="Helical" evidence="14">
    <location>
        <begin position="243"/>
        <end position="267"/>
    </location>
</feature>
<dbReference type="PANTHER" id="PTHR30622:SF3">
    <property type="entry name" value="UNDECAPRENYL-DIPHOSPHATASE"/>
    <property type="match status" value="1"/>
</dbReference>
<comment type="miscellaneous">
    <text evidence="14">Bacitracin is thought to be involved in the inhibition of peptidoglycan synthesis by sequestering undecaprenyl diphosphate, thereby reducing the pool of lipid carrier available.</text>
</comment>
<feature type="transmembrane region" description="Helical" evidence="14">
    <location>
        <begin position="107"/>
        <end position="130"/>
    </location>
</feature>
<dbReference type="GO" id="GO:0009252">
    <property type="term" value="P:peptidoglycan biosynthetic process"/>
    <property type="evidence" value="ECO:0007669"/>
    <property type="project" value="UniProtKB-KW"/>
</dbReference>
<proteinExistence type="inferred from homology"/>
<evidence type="ECO:0000256" key="10">
    <source>
        <dbReference type="ARBA" id="ARBA00023251"/>
    </source>
</evidence>
<keyword evidence="16" id="KW-1185">Reference proteome</keyword>
<comment type="function">
    <text evidence="14">Catalyzes the dephosphorylation of undecaprenyl diphosphate (UPP). Confers resistance to bacitracin.</text>
</comment>
<dbReference type="EMBL" id="OX365700">
    <property type="protein sequence ID" value="CAI4030924.1"/>
    <property type="molecule type" value="Genomic_DNA"/>
</dbReference>
<evidence type="ECO:0000256" key="4">
    <source>
        <dbReference type="ARBA" id="ARBA00021581"/>
    </source>
</evidence>
<keyword evidence="8 14" id="KW-1133">Transmembrane helix</keyword>
<evidence type="ECO:0000256" key="12">
    <source>
        <dbReference type="ARBA" id="ARBA00032932"/>
    </source>
</evidence>
<keyword evidence="14" id="KW-0573">Peptidoglycan synthesis</keyword>